<dbReference type="SUPFAM" id="SSF54928">
    <property type="entry name" value="RNA-binding domain, RBD"/>
    <property type="match status" value="2"/>
</dbReference>
<protein>
    <recommendedName>
        <fullName evidence="4">RRM domain-containing protein</fullName>
    </recommendedName>
</protein>
<evidence type="ECO:0000256" key="3">
    <source>
        <dbReference type="PROSITE-ProRule" id="PRU00176"/>
    </source>
</evidence>
<keyword evidence="1" id="KW-0677">Repeat</keyword>
<organism evidence="5 6">
    <name type="scientific">Dendrobium catenatum</name>
    <dbReference type="NCBI Taxonomy" id="906689"/>
    <lineage>
        <taxon>Eukaryota</taxon>
        <taxon>Viridiplantae</taxon>
        <taxon>Streptophyta</taxon>
        <taxon>Embryophyta</taxon>
        <taxon>Tracheophyta</taxon>
        <taxon>Spermatophyta</taxon>
        <taxon>Magnoliopsida</taxon>
        <taxon>Liliopsida</taxon>
        <taxon>Asparagales</taxon>
        <taxon>Orchidaceae</taxon>
        <taxon>Epidendroideae</taxon>
        <taxon>Malaxideae</taxon>
        <taxon>Dendrobiinae</taxon>
        <taxon>Dendrobium</taxon>
    </lineage>
</organism>
<evidence type="ECO:0000313" key="5">
    <source>
        <dbReference type="EMBL" id="PKU81804.1"/>
    </source>
</evidence>
<reference evidence="5 6" key="1">
    <citation type="journal article" date="2016" name="Sci. Rep.">
        <title>The Dendrobium catenatum Lindl. genome sequence provides insights into polysaccharide synthase, floral development and adaptive evolution.</title>
        <authorList>
            <person name="Zhang G.Q."/>
            <person name="Xu Q."/>
            <person name="Bian C."/>
            <person name="Tsai W.C."/>
            <person name="Yeh C.M."/>
            <person name="Liu K.W."/>
            <person name="Yoshida K."/>
            <person name="Zhang L.S."/>
            <person name="Chang S.B."/>
            <person name="Chen F."/>
            <person name="Shi Y."/>
            <person name="Su Y.Y."/>
            <person name="Zhang Y.Q."/>
            <person name="Chen L.J."/>
            <person name="Yin Y."/>
            <person name="Lin M."/>
            <person name="Huang H."/>
            <person name="Deng H."/>
            <person name="Wang Z.W."/>
            <person name="Zhu S.L."/>
            <person name="Zhao X."/>
            <person name="Deng C."/>
            <person name="Niu S.C."/>
            <person name="Huang J."/>
            <person name="Wang M."/>
            <person name="Liu G.H."/>
            <person name="Yang H.J."/>
            <person name="Xiao X.J."/>
            <person name="Hsiao Y.Y."/>
            <person name="Wu W.L."/>
            <person name="Chen Y.Y."/>
            <person name="Mitsuda N."/>
            <person name="Ohme-Takagi M."/>
            <person name="Luo Y.B."/>
            <person name="Van de Peer Y."/>
            <person name="Liu Z.J."/>
        </authorList>
    </citation>
    <scope>NUCLEOTIDE SEQUENCE [LARGE SCALE GENOMIC DNA]</scope>
    <source>
        <tissue evidence="5">The whole plant</tissue>
    </source>
</reference>
<dbReference type="PROSITE" id="PS50102">
    <property type="entry name" value="RRM"/>
    <property type="match status" value="2"/>
</dbReference>
<dbReference type="Pfam" id="PF00076">
    <property type="entry name" value="RRM_1"/>
    <property type="match status" value="2"/>
</dbReference>
<dbReference type="GO" id="GO:0003723">
    <property type="term" value="F:RNA binding"/>
    <property type="evidence" value="ECO:0007669"/>
    <property type="project" value="UniProtKB-UniRule"/>
</dbReference>
<keyword evidence="6" id="KW-1185">Reference proteome</keyword>
<dbReference type="AlphaFoldDB" id="A0A2I0X1L2"/>
<accession>A0A2I0X1L2</accession>
<dbReference type="CDD" id="cd12254">
    <property type="entry name" value="RRM_hnRNPH_ESRPs_RBM12_like"/>
    <property type="match status" value="2"/>
</dbReference>
<sequence length="298" mass="33126">MYRSRGAMMGSGGVTDGYEGAKRQRMMESNPYFAVSGGGVSDGYDFAAASKRPRMLESSPYFGGAGAGSFYASAYGNYGGGPSRSSAYSFPVVRLRGLPFNCDELEVHKFFAGLDVVDCLLVNKNGRFSGEAFVVFSSPMQGEFALQRNRQNMGRRYIEVFQSKKQEYYHAIAEEVNNGGSFDGEHRSGSPAPRLKKTYDDKDQMDYTEVLKLRGLPYSATETDIVDFFRDYDVKEGNVQIVRRPDGKVTGEAYVEFASAEVAKKAMSKDKMTIGSRYVELFPSTPEDARRAESRFKH</sequence>
<dbReference type="InterPro" id="IPR012677">
    <property type="entry name" value="Nucleotide-bd_a/b_plait_sf"/>
</dbReference>
<dbReference type="InterPro" id="IPR000504">
    <property type="entry name" value="RRM_dom"/>
</dbReference>
<dbReference type="InterPro" id="IPR035979">
    <property type="entry name" value="RBD_domain_sf"/>
</dbReference>
<dbReference type="EMBL" id="KZ502211">
    <property type="protein sequence ID" value="PKU81804.1"/>
    <property type="molecule type" value="Genomic_DNA"/>
</dbReference>
<dbReference type="OrthoDB" id="431068at2759"/>
<keyword evidence="2 3" id="KW-0694">RNA-binding</keyword>
<dbReference type="Proteomes" id="UP000233837">
    <property type="component" value="Unassembled WGS sequence"/>
</dbReference>
<feature type="domain" description="RRM" evidence="4">
    <location>
        <begin position="91"/>
        <end position="165"/>
    </location>
</feature>
<name>A0A2I0X1L2_9ASPA</name>
<evidence type="ECO:0000256" key="1">
    <source>
        <dbReference type="ARBA" id="ARBA00022737"/>
    </source>
</evidence>
<proteinExistence type="predicted"/>
<dbReference type="PANTHER" id="PTHR13976">
    <property type="entry name" value="HETEROGENEOUS NUCLEAR RIBONUCLEOPROTEIN-RELATED"/>
    <property type="match status" value="1"/>
</dbReference>
<dbReference type="Gene3D" id="3.30.70.330">
    <property type="match status" value="2"/>
</dbReference>
<gene>
    <name evidence="5" type="ORF">MA16_Dca003820</name>
</gene>
<dbReference type="SMART" id="SM00360">
    <property type="entry name" value="RRM"/>
    <property type="match status" value="2"/>
</dbReference>
<evidence type="ECO:0000313" key="6">
    <source>
        <dbReference type="Proteomes" id="UP000233837"/>
    </source>
</evidence>
<dbReference type="InterPro" id="IPR050666">
    <property type="entry name" value="ESRP"/>
</dbReference>
<feature type="domain" description="RRM" evidence="4">
    <location>
        <begin position="209"/>
        <end position="286"/>
    </location>
</feature>
<dbReference type="STRING" id="906689.A0A2I0X1L2"/>
<evidence type="ECO:0000256" key="2">
    <source>
        <dbReference type="ARBA" id="ARBA00022884"/>
    </source>
</evidence>
<reference evidence="5 6" key="2">
    <citation type="journal article" date="2017" name="Nature">
        <title>The Apostasia genome and the evolution of orchids.</title>
        <authorList>
            <person name="Zhang G.Q."/>
            <person name="Liu K.W."/>
            <person name="Li Z."/>
            <person name="Lohaus R."/>
            <person name="Hsiao Y.Y."/>
            <person name="Niu S.C."/>
            <person name="Wang J.Y."/>
            <person name="Lin Y.C."/>
            <person name="Xu Q."/>
            <person name="Chen L.J."/>
            <person name="Yoshida K."/>
            <person name="Fujiwara S."/>
            <person name="Wang Z.W."/>
            <person name="Zhang Y.Q."/>
            <person name="Mitsuda N."/>
            <person name="Wang M."/>
            <person name="Liu G.H."/>
            <person name="Pecoraro L."/>
            <person name="Huang H.X."/>
            <person name="Xiao X.J."/>
            <person name="Lin M."/>
            <person name="Wu X.Y."/>
            <person name="Wu W.L."/>
            <person name="Chen Y.Y."/>
            <person name="Chang S.B."/>
            <person name="Sakamoto S."/>
            <person name="Ohme-Takagi M."/>
            <person name="Yagi M."/>
            <person name="Zeng S.J."/>
            <person name="Shen C.Y."/>
            <person name="Yeh C.M."/>
            <person name="Luo Y.B."/>
            <person name="Tsai W.C."/>
            <person name="Van de Peer Y."/>
            <person name="Liu Z.J."/>
        </authorList>
    </citation>
    <scope>NUCLEOTIDE SEQUENCE [LARGE SCALE GENOMIC DNA]</scope>
    <source>
        <tissue evidence="5">The whole plant</tissue>
    </source>
</reference>
<evidence type="ECO:0000259" key="4">
    <source>
        <dbReference type="PROSITE" id="PS50102"/>
    </source>
</evidence>